<feature type="domain" description="EGF-like" evidence="9">
    <location>
        <begin position="224"/>
        <end position="259"/>
    </location>
</feature>
<dbReference type="AlphaFoldDB" id="A0A6J1RD46"/>
<comment type="caution">
    <text evidence="5">Lacks conserved residue(s) required for the propagation of feature annotation.</text>
</comment>
<evidence type="ECO:0000256" key="4">
    <source>
        <dbReference type="ARBA" id="ARBA00023157"/>
    </source>
</evidence>
<dbReference type="GO" id="GO:0005044">
    <property type="term" value="F:scavenger receptor activity"/>
    <property type="evidence" value="ECO:0007669"/>
    <property type="project" value="InterPro"/>
</dbReference>
<dbReference type="PROSITE" id="PS01186">
    <property type="entry name" value="EGF_2"/>
    <property type="match status" value="2"/>
</dbReference>
<dbReference type="GO" id="GO:0048731">
    <property type="term" value="P:system development"/>
    <property type="evidence" value="ECO:0007669"/>
    <property type="project" value="UniProtKB-ARBA"/>
</dbReference>
<dbReference type="InterPro" id="IPR011489">
    <property type="entry name" value="EMI_domain"/>
</dbReference>
<dbReference type="Gene3D" id="2.170.300.10">
    <property type="entry name" value="Tie2 ligand-binding domain superfamily"/>
    <property type="match status" value="4"/>
</dbReference>
<dbReference type="PANTHER" id="PTHR24043">
    <property type="entry name" value="SCAVENGER RECEPTOR CLASS F"/>
    <property type="match status" value="1"/>
</dbReference>
<evidence type="ECO:0000259" key="10">
    <source>
        <dbReference type="PROSITE" id="PS51041"/>
    </source>
</evidence>
<dbReference type="SMART" id="SM00180">
    <property type="entry name" value="EGF_Lam"/>
    <property type="match status" value="11"/>
</dbReference>
<dbReference type="InterPro" id="IPR013032">
    <property type="entry name" value="EGF-like_CS"/>
</dbReference>
<name>A0A6J1RD46_9HYME</name>
<dbReference type="GeneID" id="112466761"/>
<dbReference type="PROSITE" id="PS51041">
    <property type="entry name" value="EMI"/>
    <property type="match status" value="1"/>
</dbReference>
<feature type="chain" id="PRO_5026699739" evidence="8">
    <location>
        <begin position="22"/>
        <end position="842"/>
    </location>
</feature>
<dbReference type="GO" id="GO:0048513">
    <property type="term" value="P:animal organ development"/>
    <property type="evidence" value="ECO:0007669"/>
    <property type="project" value="UniProtKB-ARBA"/>
</dbReference>
<feature type="region of interest" description="Disordered" evidence="6">
    <location>
        <begin position="795"/>
        <end position="842"/>
    </location>
</feature>
<keyword evidence="7" id="KW-0812">Transmembrane</keyword>
<dbReference type="InterPro" id="IPR042635">
    <property type="entry name" value="MEGF10/SREC1/2-like"/>
</dbReference>
<accession>A0A6J1RD46</accession>
<evidence type="ECO:0000313" key="12">
    <source>
        <dbReference type="RefSeq" id="XP_024890801.1"/>
    </source>
</evidence>
<evidence type="ECO:0000256" key="1">
    <source>
        <dbReference type="ARBA" id="ARBA00022536"/>
    </source>
</evidence>
<dbReference type="RefSeq" id="XP_024890801.1">
    <property type="nucleotide sequence ID" value="XM_025035033.1"/>
</dbReference>
<dbReference type="PANTHER" id="PTHR24043:SF8">
    <property type="entry name" value="EGF-LIKE DOMAIN-CONTAINING PROTEIN"/>
    <property type="match status" value="1"/>
</dbReference>
<dbReference type="PROSITE" id="PS00022">
    <property type="entry name" value="EGF_1"/>
    <property type="match status" value="9"/>
</dbReference>
<keyword evidence="7" id="KW-1133">Transmembrane helix</keyword>
<evidence type="ECO:0000256" key="6">
    <source>
        <dbReference type="SAM" id="MobiDB-lite"/>
    </source>
</evidence>
<dbReference type="PRINTS" id="PR00011">
    <property type="entry name" value="EGFLAMININ"/>
</dbReference>
<feature type="disulfide bond" evidence="5">
    <location>
        <begin position="163"/>
        <end position="172"/>
    </location>
</feature>
<feature type="domain" description="EGF-like" evidence="9">
    <location>
        <begin position="549"/>
        <end position="579"/>
    </location>
</feature>
<dbReference type="Proteomes" id="UP000504618">
    <property type="component" value="Unplaced"/>
</dbReference>
<evidence type="ECO:0000256" key="2">
    <source>
        <dbReference type="ARBA" id="ARBA00022729"/>
    </source>
</evidence>
<evidence type="ECO:0000259" key="9">
    <source>
        <dbReference type="PROSITE" id="PS50026"/>
    </source>
</evidence>
<reference evidence="12" key="1">
    <citation type="submission" date="2025-08" db="UniProtKB">
        <authorList>
            <consortium name="RefSeq"/>
        </authorList>
    </citation>
    <scope>IDENTIFICATION</scope>
    <source>
        <tissue evidence="12">Whole body</tissue>
    </source>
</reference>
<feature type="domain" description="EGF-like" evidence="9">
    <location>
        <begin position="399"/>
        <end position="434"/>
    </location>
</feature>
<organism evidence="11 12">
    <name type="scientific">Temnothorax curvispinosus</name>
    <dbReference type="NCBI Taxonomy" id="300111"/>
    <lineage>
        <taxon>Eukaryota</taxon>
        <taxon>Metazoa</taxon>
        <taxon>Ecdysozoa</taxon>
        <taxon>Arthropoda</taxon>
        <taxon>Hexapoda</taxon>
        <taxon>Insecta</taxon>
        <taxon>Pterygota</taxon>
        <taxon>Neoptera</taxon>
        <taxon>Endopterygota</taxon>
        <taxon>Hymenoptera</taxon>
        <taxon>Apocrita</taxon>
        <taxon>Aculeata</taxon>
        <taxon>Formicoidea</taxon>
        <taxon>Formicidae</taxon>
        <taxon>Myrmicinae</taxon>
        <taxon>Temnothorax</taxon>
    </lineage>
</organism>
<feature type="domain" description="EGF-like" evidence="9">
    <location>
        <begin position="138"/>
        <end position="173"/>
    </location>
</feature>
<dbReference type="FunFam" id="2.170.300.10:FF:000002">
    <property type="entry name" value="Multiple epidermal growth factor-like domains 10"/>
    <property type="match status" value="3"/>
</dbReference>
<keyword evidence="3" id="KW-0677">Repeat</keyword>
<feature type="domain" description="EGF-like" evidence="9">
    <location>
        <begin position="506"/>
        <end position="536"/>
    </location>
</feature>
<feature type="disulfide bond" evidence="5">
    <location>
        <begin position="206"/>
        <end position="215"/>
    </location>
</feature>
<proteinExistence type="predicted"/>
<feature type="compositionally biased region" description="Basic and acidic residues" evidence="6">
    <location>
        <begin position="832"/>
        <end position="842"/>
    </location>
</feature>
<dbReference type="Pfam" id="PF00053">
    <property type="entry name" value="EGF_laminin"/>
    <property type="match status" value="1"/>
</dbReference>
<feature type="disulfide bond" evidence="5">
    <location>
        <begin position="569"/>
        <end position="578"/>
    </location>
</feature>
<feature type="domain" description="EGF-like" evidence="9">
    <location>
        <begin position="315"/>
        <end position="345"/>
    </location>
</feature>
<dbReference type="PROSITE" id="PS50026">
    <property type="entry name" value="EGF_3"/>
    <property type="match status" value="7"/>
</dbReference>
<dbReference type="Pfam" id="PF12661">
    <property type="entry name" value="hEGF"/>
    <property type="match status" value="5"/>
</dbReference>
<dbReference type="InterPro" id="IPR002049">
    <property type="entry name" value="LE_dom"/>
</dbReference>
<feature type="disulfide bond" evidence="5">
    <location>
        <begin position="424"/>
        <end position="433"/>
    </location>
</feature>
<keyword evidence="11" id="KW-1185">Reference proteome</keyword>
<evidence type="ECO:0000256" key="8">
    <source>
        <dbReference type="SAM" id="SignalP"/>
    </source>
</evidence>
<protein>
    <submittedName>
        <fullName evidence="12">Protein draper-like isoform X2</fullName>
    </submittedName>
</protein>
<keyword evidence="1 5" id="KW-0245">EGF-like domain</keyword>
<keyword evidence="4 5" id="KW-1015">Disulfide bond</keyword>
<feature type="signal peptide" evidence="8">
    <location>
        <begin position="1"/>
        <end position="21"/>
    </location>
</feature>
<sequence>MGSAVWWLIVAVVAIISTGEALEGPNICTRQDTYTITVKVSEQKPYTIRENTWCLSFPPRCSKYKVVYRTVYKEQELTKQRPVEECCKGYTETTSGDRCIPVCSEDCRHGTCIAPDICKCESGYGGPLCDFRCPLGKWGRDCEIDCKCQNGATCDPFDGKCMCTRGWTGVYCDQKCSSNRYGQDCVEECRCRNGGSCHHISGECHCAPGYTGPLCDDLCPRGKHGDECKSECRCQNGGSCNPQTGECYCTSGWTGSVCANRCPEDFWGKNCSRTCDCYNEAGCNHVTGECQCKPGFYSDKCLKICPEGTFGLNCTNNCTCENDATCDPSNGTCVCGPGWKGKTCNQRACEDGLYGSNCAKVCECEKTNTELCHPWTGQCSCKMGWDGETCARPCPFYTFGKGCEHRCNCKNNAQCSPIDGTCICAAGYRGKDCGELCPANTFGEDCAQKCACKNGASCSPENGRCNCTAENLTCNHVTGQYVCRPGYLGLTCEHPCPPNRYGLNCANHCHCKNGGECHHVTGVCQCRPGWQGEYCQTPCAEGTYGVNCTQHCKCQNGGKCRSNDGHCRCSPGWTGTSCNEICPEGYYGDHCMEPCECKNDFFTCHPAEGCICRHGYTGENCDEQLFSRNIQEKDDGGYGHIVGVVFATFVIIGVLLAAWMYHRRRVADLKSEIAQVQYTAEPVSPPERNQFDNPVYAYQGSSKFDDGTTTLLNNFQFRNNFHKNINTEKAKFGLNSCTDDEDDCKGAYGLEYDLKNRDADMGNPNLNVYHSIDEMDGKKVEHVYDEIKQNNESEYDELNQPRPVSWNIKPQSSRTANGFLPKLRDSPGPSKAIDKDPELGET</sequence>
<keyword evidence="2 8" id="KW-0732">Signal</keyword>
<feature type="domain" description="EGF-like" evidence="9">
    <location>
        <begin position="186"/>
        <end position="216"/>
    </location>
</feature>
<dbReference type="InterPro" id="IPR000742">
    <property type="entry name" value="EGF"/>
</dbReference>
<feature type="domain" description="EMI" evidence="10">
    <location>
        <begin position="24"/>
        <end position="101"/>
    </location>
</feature>
<evidence type="ECO:0000256" key="3">
    <source>
        <dbReference type="ARBA" id="ARBA00022737"/>
    </source>
</evidence>
<feature type="disulfide bond" evidence="5">
    <location>
        <begin position="335"/>
        <end position="344"/>
    </location>
</feature>
<feature type="disulfide bond" evidence="5">
    <location>
        <begin position="249"/>
        <end position="258"/>
    </location>
</feature>
<evidence type="ECO:0000256" key="7">
    <source>
        <dbReference type="SAM" id="Phobius"/>
    </source>
</evidence>
<feature type="transmembrane region" description="Helical" evidence="7">
    <location>
        <begin position="637"/>
        <end position="661"/>
    </location>
</feature>
<gene>
    <name evidence="12" type="primary">LOC112466761</name>
</gene>
<evidence type="ECO:0000256" key="5">
    <source>
        <dbReference type="PROSITE-ProRule" id="PRU00076"/>
    </source>
</evidence>
<feature type="disulfide bond" evidence="5">
    <location>
        <begin position="526"/>
        <end position="535"/>
    </location>
</feature>
<evidence type="ECO:0000313" key="11">
    <source>
        <dbReference type="Proteomes" id="UP000504618"/>
    </source>
</evidence>
<dbReference type="SMART" id="SM00181">
    <property type="entry name" value="EGF"/>
    <property type="match status" value="11"/>
</dbReference>
<keyword evidence="7" id="KW-0472">Membrane</keyword>